<dbReference type="PANTHER" id="PTHR24559:SF444">
    <property type="entry name" value="REVERSE TRANSCRIPTASE DOMAIN-CONTAINING PROTEIN"/>
    <property type="match status" value="1"/>
</dbReference>
<protein>
    <submittedName>
        <fullName evidence="2">DNA-directed DNA polymerase</fullName>
    </submittedName>
</protein>
<organism evidence="2 3">
    <name type="scientific">Tanacetum coccineum</name>
    <dbReference type="NCBI Taxonomy" id="301880"/>
    <lineage>
        <taxon>Eukaryota</taxon>
        <taxon>Viridiplantae</taxon>
        <taxon>Streptophyta</taxon>
        <taxon>Embryophyta</taxon>
        <taxon>Tracheophyta</taxon>
        <taxon>Spermatophyta</taxon>
        <taxon>Magnoliopsida</taxon>
        <taxon>eudicotyledons</taxon>
        <taxon>Gunneridae</taxon>
        <taxon>Pentapetalae</taxon>
        <taxon>asterids</taxon>
        <taxon>campanulids</taxon>
        <taxon>Asterales</taxon>
        <taxon>Asteraceae</taxon>
        <taxon>Asteroideae</taxon>
        <taxon>Anthemideae</taxon>
        <taxon>Anthemidinae</taxon>
        <taxon>Tanacetum</taxon>
    </lineage>
</organism>
<dbReference type="Proteomes" id="UP001151760">
    <property type="component" value="Unassembled WGS sequence"/>
</dbReference>
<gene>
    <name evidence="2" type="ORF">Tco_0861493</name>
</gene>
<reference evidence="2" key="2">
    <citation type="submission" date="2022-01" db="EMBL/GenBank/DDBJ databases">
        <authorList>
            <person name="Yamashiro T."/>
            <person name="Shiraishi A."/>
            <person name="Satake H."/>
            <person name="Nakayama K."/>
        </authorList>
    </citation>
    <scope>NUCLEOTIDE SEQUENCE</scope>
</reference>
<name>A0ABQ5BHY9_9ASTR</name>
<reference evidence="2" key="1">
    <citation type="journal article" date="2022" name="Int. J. Mol. Sci.">
        <title>Draft Genome of Tanacetum Coccineum: Genomic Comparison of Closely Related Tanacetum-Family Plants.</title>
        <authorList>
            <person name="Yamashiro T."/>
            <person name="Shiraishi A."/>
            <person name="Nakayama K."/>
            <person name="Satake H."/>
        </authorList>
    </citation>
    <scope>NUCLEOTIDE SEQUENCE</scope>
</reference>
<keyword evidence="2" id="KW-0239">DNA-directed DNA polymerase</keyword>
<dbReference type="InterPro" id="IPR043128">
    <property type="entry name" value="Rev_trsase/Diguanyl_cyclase"/>
</dbReference>
<dbReference type="InterPro" id="IPR000477">
    <property type="entry name" value="RT_dom"/>
</dbReference>
<sequence>MSLELADKSIHYPRGIIENVLIKVDKFVLLIDFVILDMPEDSRVPIILRRPFLATARAMIDVFNKKITLRVGYDEVVFDVEQSTKRPTTEDDECCGIDDFDNSINEEAQELLENKEPDSFLSRGLEKSINQSDLECYEYVSSDGNNESDPEILIQRIDSANTPYPVTQGTTNGDDVISEHLYPASANEIDEEKLELKNLPQHLEYAYLHGDKSFPIIISSKFSEEEKISLLRVLEKQKGAIAWKMSNIKGISLSYCTYKILMEDDYKPVIQPQRRLNLKVQDVVKNEIVKLLDSGLIYPISDSLWVSHIHVVQKKGGMTVVLNDNNELIPSRIVTGWRVCINYHKLNDATRKDHFPLPFIDQMLERLCENEYYCFLDGFLGFFQILIAPKDQEKTTFTYPYGTFAYRRMSFGLCNALATFQRCMTAIFHDMVEDFMEVFMDDFSVFGNSFDCCLANLDRMLARCEETNLVLNWEKCHFMVNKGIILGHKISGARIEVDRAKIDVIAKLPYPNVKGVRSFLGHAGFYRRAENLAADHLSRLENPELGTFMEEEITDEFPDEHLIILNAKLNNDEPWAENLAVDHLSRLENPELGTFTDEEITDEFPDEHLIILNANLNNDEPWYVDYINYIDEPYAFKLCSGNVMRRCVAGKEIHEILAHCHSGPTGGYHSASITGRKVYESRFYIARASFKMLNNVSECDNEAKYQ</sequence>
<proteinExistence type="predicted"/>
<keyword evidence="3" id="KW-1185">Reference proteome</keyword>
<keyword evidence="2" id="KW-0808">Transferase</keyword>
<dbReference type="PANTHER" id="PTHR24559">
    <property type="entry name" value="TRANSPOSON TY3-I GAG-POL POLYPROTEIN"/>
    <property type="match status" value="1"/>
</dbReference>
<dbReference type="SUPFAM" id="SSF56672">
    <property type="entry name" value="DNA/RNA polymerases"/>
    <property type="match status" value="1"/>
</dbReference>
<feature type="domain" description="Reverse transcriptase" evidence="1">
    <location>
        <begin position="334"/>
        <end position="490"/>
    </location>
</feature>
<dbReference type="EMBL" id="BQNB010013313">
    <property type="protein sequence ID" value="GJT14451.1"/>
    <property type="molecule type" value="Genomic_DNA"/>
</dbReference>
<dbReference type="InterPro" id="IPR043502">
    <property type="entry name" value="DNA/RNA_pol_sf"/>
</dbReference>
<dbReference type="CDD" id="cd01647">
    <property type="entry name" value="RT_LTR"/>
    <property type="match status" value="1"/>
</dbReference>
<comment type="caution">
    <text evidence="2">The sequence shown here is derived from an EMBL/GenBank/DDBJ whole genome shotgun (WGS) entry which is preliminary data.</text>
</comment>
<dbReference type="Pfam" id="PF00078">
    <property type="entry name" value="RVT_1"/>
    <property type="match status" value="1"/>
</dbReference>
<dbReference type="InterPro" id="IPR021109">
    <property type="entry name" value="Peptidase_aspartic_dom_sf"/>
</dbReference>
<evidence type="ECO:0000313" key="2">
    <source>
        <dbReference type="EMBL" id="GJT14451.1"/>
    </source>
</evidence>
<dbReference type="InterPro" id="IPR053134">
    <property type="entry name" value="RNA-dir_DNA_polymerase"/>
</dbReference>
<keyword evidence="2" id="KW-0548">Nucleotidyltransferase</keyword>
<dbReference type="GO" id="GO:0003887">
    <property type="term" value="F:DNA-directed DNA polymerase activity"/>
    <property type="evidence" value="ECO:0007669"/>
    <property type="project" value="UniProtKB-KW"/>
</dbReference>
<evidence type="ECO:0000313" key="3">
    <source>
        <dbReference type="Proteomes" id="UP001151760"/>
    </source>
</evidence>
<accession>A0ABQ5BHY9</accession>
<dbReference type="Gene3D" id="2.40.70.10">
    <property type="entry name" value="Acid Proteases"/>
    <property type="match status" value="1"/>
</dbReference>
<dbReference type="Gene3D" id="3.10.10.10">
    <property type="entry name" value="HIV Type 1 Reverse Transcriptase, subunit A, domain 1"/>
    <property type="match status" value="1"/>
</dbReference>
<dbReference type="Gene3D" id="3.30.70.270">
    <property type="match status" value="1"/>
</dbReference>
<evidence type="ECO:0000259" key="1">
    <source>
        <dbReference type="Pfam" id="PF00078"/>
    </source>
</evidence>